<protein>
    <submittedName>
        <fullName evidence="6">Sugar ABC transporter substrate-binding protein</fullName>
    </submittedName>
</protein>
<evidence type="ECO:0000256" key="5">
    <source>
        <dbReference type="SAM" id="SignalP"/>
    </source>
</evidence>
<reference evidence="6 7" key="1">
    <citation type="journal article" date="2014" name="Int. J. Syst. Evol. Microbiol.">
        <title>Complete genome sequence of Corynebacterium casei LMG S-19264T (=DSM 44701T), isolated from a smear-ripened cheese.</title>
        <authorList>
            <consortium name="US DOE Joint Genome Institute (JGI-PGF)"/>
            <person name="Walter F."/>
            <person name="Albersmeier A."/>
            <person name="Kalinowski J."/>
            <person name="Ruckert C."/>
        </authorList>
    </citation>
    <scope>NUCLEOTIDE SEQUENCE [LARGE SCALE GENOMIC DNA]</scope>
    <source>
        <strain evidence="6 7">JCM 4677</strain>
    </source>
</reference>
<feature type="signal peptide" evidence="5">
    <location>
        <begin position="1"/>
        <end position="23"/>
    </location>
</feature>
<evidence type="ECO:0000313" key="7">
    <source>
        <dbReference type="Proteomes" id="UP000516444"/>
    </source>
</evidence>
<keyword evidence="4 5" id="KW-0732">Signal</keyword>
<dbReference type="PROSITE" id="PS51257">
    <property type="entry name" value="PROKAR_LIPOPROTEIN"/>
    <property type="match status" value="1"/>
</dbReference>
<keyword evidence="7" id="KW-1185">Reference proteome</keyword>
<dbReference type="KEGG" id="sgm:GCM10017557_01420"/>
<name>A0A7G1NPY5_9ACTN</name>
<evidence type="ECO:0000256" key="2">
    <source>
        <dbReference type="ARBA" id="ARBA00008520"/>
    </source>
</evidence>
<evidence type="ECO:0000256" key="4">
    <source>
        <dbReference type="ARBA" id="ARBA00022729"/>
    </source>
</evidence>
<gene>
    <name evidence="6" type="ORF">GCM10017557_01420</name>
</gene>
<dbReference type="InterPro" id="IPR006059">
    <property type="entry name" value="SBP"/>
</dbReference>
<feature type="chain" id="PRO_5039191475" evidence="5">
    <location>
        <begin position="24"/>
        <end position="450"/>
    </location>
</feature>
<dbReference type="AlphaFoldDB" id="A0A7G1NPY5"/>
<dbReference type="PANTHER" id="PTHR43649:SF31">
    <property type="entry name" value="SN-GLYCEROL-3-PHOSPHATE-BINDING PERIPLASMIC PROTEIN UGPB"/>
    <property type="match status" value="1"/>
</dbReference>
<comment type="subcellular location">
    <subcellularLocation>
        <location evidence="1">Cell envelope</location>
    </subcellularLocation>
</comment>
<dbReference type="Pfam" id="PF13416">
    <property type="entry name" value="SBP_bac_8"/>
    <property type="match status" value="1"/>
</dbReference>
<evidence type="ECO:0000313" key="6">
    <source>
        <dbReference type="EMBL" id="BCL25283.1"/>
    </source>
</evidence>
<dbReference type="GO" id="GO:0030313">
    <property type="term" value="C:cell envelope"/>
    <property type="evidence" value="ECO:0007669"/>
    <property type="project" value="UniProtKB-SubCell"/>
</dbReference>
<dbReference type="SUPFAM" id="SSF53850">
    <property type="entry name" value="Periplasmic binding protein-like II"/>
    <property type="match status" value="1"/>
</dbReference>
<evidence type="ECO:0000256" key="3">
    <source>
        <dbReference type="ARBA" id="ARBA00022448"/>
    </source>
</evidence>
<dbReference type="InterPro" id="IPR050490">
    <property type="entry name" value="Bact_solute-bd_prot1"/>
</dbReference>
<accession>A0A7G1NPY5</accession>
<dbReference type="Proteomes" id="UP000516444">
    <property type="component" value="Chromosome"/>
</dbReference>
<evidence type="ECO:0000256" key="1">
    <source>
        <dbReference type="ARBA" id="ARBA00004196"/>
    </source>
</evidence>
<organism evidence="6 7">
    <name type="scientific">Streptomyces aurantiacus</name>
    <dbReference type="NCBI Taxonomy" id="47760"/>
    <lineage>
        <taxon>Bacteria</taxon>
        <taxon>Bacillati</taxon>
        <taxon>Actinomycetota</taxon>
        <taxon>Actinomycetes</taxon>
        <taxon>Kitasatosporales</taxon>
        <taxon>Streptomycetaceae</taxon>
        <taxon>Streptomyces</taxon>
        <taxon>Streptomyces aurantiacus group</taxon>
    </lineage>
</organism>
<sequence>MSSKHLRLGAALLCLSATTTLVSCGNSDDDAAGGRTTLNYWLWDDKQMPAYQECATAFEKANPDITVKITQTAWGQYWQNLTTQLTSGEAPDVWTDQASYYPQFATSNQLLDLQPLVDRDKVDLSAYQAGLADIWVKDGKRYGLPKDWDTMALTYNTAQLKKQGVDAAELDKLTWNPTDGGTFEETIAKATVDTEGRNGLDPDFDKNHVKTYGFLAEWADGSQGQNGWGDLAAANGFTYVDKNPWGTHYTYDDPKLAETIAWFKRLIDKGYAPRFDKQSSVANSELLIAGKGAMMVSGSWTISTFTNPKNQQKFAFAPLPTGPNGRKSPINGLSDAIWAGTKHPDQAWKWVKFLASADCQNLVAERAVVFPALKSATRKALAAHQAKGDDVTAFTDVAAAKGETFQLPVTEHGTEINPMVQDAIQSVILGRDKPEAALKSVNDKVNDLFK</sequence>
<dbReference type="Gene3D" id="3.40.190.10">
    <property type="entry name" value="Periplasmic binding protein-like II"/>
    <property type="match status" value="1"/>
</dbReference>
<proteinExistence type="inferred from homology"/>
<dbReference type="CDD" id="cd13585">
    <property type="entry name" value="PBP2_TMBP_like"/>
    <property type="match status" value="1"/>
</dbReference>
<comment type="similarity">
    <text evidence="2">Belongs to the bacterial solute-binding protein 1 family.</text>
</comment>
<dbReference type="RefSeq" id="WP_190849045.1">
    <property type="nucleotide sequence ID" value="NZ_AP023440.1"/>
</dbReference>
<dbReference type="EMBL" id="AP023440">
    <property type="protein sequence ID" value="BCL25283.1"/>
    <property type="molecule type" value="Genomic_DNA"/>
</dbReference>
<dbReference type="PANTHER" id="PTHR43649">
    <property type="entry name" value="ARABINOSE-BINDING PROTEIN-RELATED"/>
    <property type="match status" value="1"/>
</dbReference>
<keyword evidence="3" id="KW-0813">Transport</keyword>